<comment type="caution">
    <text evidence="2">The sequence shown here is derived from an EMBL/GenBank/DDBJ whole genome shotgun (WGS) entry which is preliminary data.</text>
</comment>
<dbReference type="EMBL" id="JACAZH010000028">
    <property type="protein sequence ID" value="KAF7341065.1"/>
    <property type="molecule type" value="Genomic_DNA"/>
</dbReference>
<keyword evidence="3" id="KW-1185">Reference proteome</keyword>
<feature type="region of interest" description="Disordered" evidence="1">
    <location>
        <begin position="37"/>
        <end position="65"/>
    </location>
</feature>
<name>A0A8H7CKM0_9AGAR</name>
<dbReference type="AlphaFoldDB" id="A0A8H7CKM0"/>
<protein>
    <submittedName>
        <fullName evidence="2">Uncharacterized protein</fullName>
    </submittedName>
</protein>
<organism evidence="2 3">
    <name type="scientific">Mycena sanguinolenta</name>
    <dbReference type="NCBI Taxonomy" id="230812"/>
    <lineage>
        <taxon>Eukaryota</taxon>
        <taxon>Fungi</taxon>
        <taxon>Dikarya</taxon>
        <taxon>Basidiomycota</taxon>
        <taxon>Agaricomycotina</taxon>
        <taxon>Agaricomycetes</taxon>
        <taxon>Agaricomycetidae</taxon>
        <taxon>Agaricales</taxon>
        <taxon>Marasmiineae</taxon>
        <taxon>Mycenaceae</taxon>
        <taxon>Mycena</taxon>
    </lineage>
</organism>
<reference evidence="2" key="1">
    <citation type="submission" date="2020-05" db="EMBL/GenBank/DDBJ databases">
        <title>Mycena genomes resolve the evolution of fungal bioluminescence.</title>
        <authorList>
            <person name="Tsai I.J."/>
        </authorList>
    </citation>
    <scope>NUCLEOTIDE SEQUENCE</scope>
    <source>
        <strain evidence="2">160909Yilan</strain>
    </source>
</reference>
<evidence type="ECO:0000313" key="3">
    <source>
        <dbReference type="Proteomes" id="UP000623467"/>
    </source>
</evidence>
<accession>A0A8H7CKM0</accession>
<gene>
    <name evidence="2" type="ORF">MSAN_02092600</name>
</gene>
<feature type="compositionally biased region" description="Low complexity" evidence="1">
    <location>
        <begin position="47"/>
        <end position="59"/>
    </location>
</feature>
<proteinExistence type="predicted"/>
<evidence type="ECO:0000256" key="1">
    <source>
        <dbReference type="SAM" id="MobiDB-lite"/>
    </source>
</evidence>
<sequence>MKSQGEFTLDKETTCPPRRPQVLDVYAKLEDLLDQRRREPTRCAPTASGAAAAMSWGRRSASDPRLSCAPGADDVLLPAPRTLFQSSQGLRQARGIRIRRLVPSVRNLKHRQLRPTLPPLPSVRPKHDDAPSTMPRAYIYLRALTVEGAAENSGYRVSL</sequence>
<dbReference type="Proteomes" id="UP000623467">
    <property type="component" value="Unassembled WGS sequence"/>
</dbReference>
<evidence type="ECO:0000313" key="2">
    <source>
        <dbReference type="EMBL" id="KAF7341065.1"/>
    </source>
</evidence>